<dbReference type="Pfam" id="PF14229">
    <property type="entry name" value="DUF4332"/>
    <property type="match status" value="1"/>
</dbReference>
<organism evidence="2 3">
    <name type="scientific">Thermostichus vulcanus str. 'Rupite'</name>
    <dbReference type="NCBI Taxonomy" id="2813851"/>
    <lineage>
        <taxon>Bacteria</taxon>
        <taxon>Bacillati</taxon>
        <taxon>Cyanobacteriota</taxon>
        <taxon>Cyanophyceae</taxon>
        <taxon>Thermostichales</taxon>
        <taxon>Thermostichaceae</taxon>
        <taxon>Thermostichus</taxon>
    </lineage>
</organism>
<evidence type="ECO:0000259" key="1">
    <source>
        <dbReference type="Pfam" id="PF14229"/>
    </source>
</evidence>
<comment type="caution">
    <text evidence="2">The sequence shown here is derived from an EMBL/GenBank/DDBJ whole genome shotgun (WGS) entry which is preliminary data.</text>
</comment>
<reference evidence="2" key="1">
    <citation type="submission" date="2021-02" db="EMBL/GenBank/DDBJ databases">
        <title>The CRISPR/cas machinery reduction and long-range gene transfer in the hot spring cyanobacterium Synechococcus.</title>
        <authorList>
            <person name="Dvorak P."/>
            <person name="Jahodarova E."/>
            <person name="Hasler P."/>
            <person name="Poulickova A."/>
        </authorList>
    </citation>
    <scope>NUCLEOTIDE SEQUENCE</scope>
    <source>
        <strain evidence="2">Rupite</strain>
    </source>
</reference>
<dbReference type="Proteomes" id="UP000830835">
    <property type="component" value="Unassembled WGS sequence"/>
</dbReference>
<gene>
    <name evidence="2" type="ORF">JX360_11800</name>
</gene>
<dbReference type="InterPro" id="IPR025567">
    <property type="entry name" value="DUF4332"/>
</dbReference>
<dbReference type="RefSeq" id="WP_244351098.1">
    <property type="nucleotide sequence ID" value="NZ_JAFIRA010000031.1"/>
</dbReference>
<feature type="domain" description="DUF4332" evidence="1">
    <location>
        <begin position="23"/>
        <end position="143"/>
    </location>
</feature>
<name>A0ABT0CCV1_THEVL</name>
<evidence type="ECO:0000313" key="2">
    <source>
        <dbReference type="EMBL" id="MCJ2543581.1"/>
    </source>
</evidence>
<protein>
    <submittedName>
        <fullName evidence="2">DUF4332 domain-containing protein</fullName>
    </submittedName>
</protein>
<evidence type="ECO:0000313" key="3">
    <source>
        <dbReference type="Proteomes" id="UP000830835"/>
    </source>
</evidence>
<proteinExistence type="predicted"/>
<accession>A0ABT0CCV1</accession>
<keyword evidence="3" id="KW-1185">Reference proteome</keyword>
<sequence>MSSSSQPVEPLPAPVDWPLSRIPGISAADQSALKKAGIESTQHLLDYCSTAAQQQALSTQLKIPLRFIHKWVALADLAQIPSVGPEGCGLLLHAGIVSVEQLAQGSPQALHRNLCRLQVRSLGQRGSQLSFAQVTEWIRQAQQRTQGISSGS</sequence>
<dbReference type="EMBL" id="JAFIRA010000031">
    <property type="protein sequence ID" value="MCJ2543581.1"/>
    <property type="molecule type" value="Genomic_DNA"/>
</dbReference>